<dbReference type="EMBL" id="JARIHO010000015">
    <property type="protein sequence ID" value="KAJ7349841.1"/>
    <property type="molecule type" value="Genomic_DNA"/>
</dbReference>
<evidence type="ECO:0000313" key="1">
    <source>
        <dbReference type="EMBL" id="KAJ7349841.1"/>
    </source>
</evidence>
<name>A0AAD7ETK8_9AGAR</name>
<dbReference type="Proteomes" id="UP001218218">
    <property type="component" value="Unassembled WGS sequence"/>
</dbReference>
<gene>
    <name evidence="1" type="ORF">DFH08DRAFT_807180</name>
</gene>
<keyword evidence="2" id="KW-1185">Reference proteome</keyword>
<sequence length="124" mass="14573">MGSMWQLAAHTKATLCFLAGFQPGRESYCFKTFKRTFVASVDFWRFYIFYLQPLTTRFSTLRLEARRNRTIGLIRLSGLICPSGMSKPIQLAIIIHDYLIEYVKQIKRIEPLKWIKPLKRIKLA</sequence>
<reference evidence="1" key="1">
    <citation type="submission" date="2023-03" db="EMBL/GenBank/DDBJ databases">
        <title>Massive genome expansion in bonnet fungi (Mycena s.s.) driven by repeated elements and novel gene families across ecological guilds.</title>
        <authorList>
            <consortium name="Lawrence Berkeley National Laboratory"/>
            <person name="Harder C.B."/>
            <person name="Miyauchi S."/>
            <person name="Viragh M."/>
            <person name="Kuo A."/>
            <person name="Thoen E."/>
            <person name="Andreopoulos B."/>
            <person name="Lu D."/>
            <person name="Skrede I."/>
            <person name="Drula E."/>
            <person name="Henrissat B."/>
            <person name="Morin E."/>
            <person name="Kohler A."/>
            <person name="Barry K."/>
            <person name="LaButti K."/>
            <person name="Morin E."/>
            <person name="Salamov A."/>
            <person name="Lipzen A."/>
            <person name="Mereny Z."/>
            <person name="Hegedus B."/>
            <person name="Baldrian P."/>
            <person name="Stursova M."/>
            <person name="Weitz H."/>
            <person name="Taylor A."/>
            <person name="Grigoriev I.V."/>
            <person name="Nagy L.G."/>
            <person name="Martin F."/>
            <person name="Kauserud H."/>
        </authorList>
    </citation>
    <scope>NUCLEOTIDE SEQUENCE</scope>
    <source>
        <strain evidence="1">CBHHK002</strain>
    </source>
</reference>
<protein>
    <submittedName>
        <fullName evidence="1">Uncharacterized protein</fullName>
    </submittedName>
</protein>
<proteinExistence type="predicted"/>
<evidence type="ECO:0000313" key="2">
    <source>
        <dbReference type="Proteomes" id="UP001218218"/>
    </source>
</evidence>
<dbReference type="AlphaFoldDB" id="A0AAD7ETK8"/>
<organism evidence="1 2">
    <name type="scientific">Mycena albidolilacea</name>
    <dbReference type="NCBI Taxonomy" id="1033008"/>
    <lineage>
        <taxon>Eukaryota</taxon>
        <taxon>Fungi</taxon>
        <taxon>Dikarya</taxon>
        <taxon>Basidiomycota</taxon>
        <taxon>Agaricomycotina</taxon>
        <taxon>Agaricomycetes</taxon>
        <taxon>Agaricomycetidae</taxon>
        <taxon>Agaricales</taxon>
        <taxon>Marasmiineae</taxon>
        <taxon>Mycenaceae</taxon>
        <taxon>Mycena</taxon>
    </lineage>
</organism>
<accession>A0AAD7ETK8</accession>
<comment type="caution">
    <text evidence="1">The sequence shown here is derived from an EMBL/GenBank/DDBJ whole genome shotgun (WGS) entry which is preliminary data.</text>
</comment>